<evidence type="ECO:0000313" key="3">
    <source>
        <dbReference type="Proteomes" id="UP000231501"/>
    </source>
</evidence>
<proteinExistence type="predicted"/>
<organism evidence="2 3">
    <name type="scientific">Roseateles chitinivorans</name>
    <dbReference type="NCBI Taxonomy" id="2917965"/>
    <lineage>
        <taxon>Bacteria</taxon>
        <taxon>Pseudomonadati</taxon>
        <taxon>Pseudomonadota</taxon>
        <taxon>Betaproteobacteria</taxon>
        <taxon>Burkholderiales</taxon>
        <taxon>Sphaerotilaceae</taxon>
        <taxon>Roseateles</taxon>
    </lineage>
</organism>
<dbReference type="EMBL" id="PEOG01000092">
    <property type="protein sequence ID" value="PIM50894.1"/>
    <property type="molecule type" value="Genomic_DNA"/>
</dbReference>
<feature type="transmembrane region" description="Helical" evidence="1">
    <location>
        <begin position="72"/>
        <end position="92"/>
    </location>
</feature>
<keyword evidence="3" id="KW-1185">Reference proteome</keyword>
<evidence type="ECO:0000256" key="1">
    <source>
        <dbReference type="SAM" id="Phobius"/>
    </source>
</evidence>
<protein>
    <submittedName>
        <fullName evidence="2">Uncharacterized protein</fullName>
    </submittedName>
</protein>
<evidence type="ECO:0000313" key="2">
    <source>
        <dbReference type="EMBL" id="PIM50894.1"/>
    </source>
</evidence>
<name>A0A2G9C5I4_9BURK</name>
<keyword evidence="1" id="KW-0812">Transmembrane</keyword>
<feature type="transmembrane region" description="Helical" evidence="1">
    <location>
        <begin position="98"/>
        <end position="119"/>
    </location>
</feature>
<dbReference type="Proteomes" id="UP000231501">
    <property type="component" value="Unassembled WGS sequence"/>
</dbReference>
<dbReference type="AlphaFoldDB" id="A0A2G9C5I4"/>
<dbReference type="RefSeq" id="WP_099863911.1">
    <property type="nucleotide sequence ID" value="NZ_PEOG01000092.1"/>
</dbReference>
<sequence>MVADVEVLEDELAGWMVWPEEPMHENELACRVVGVIAFPGDPVNHLGTLLYSLGATCYTAAFVRGATGHRSLVWGVLGVLCVWLSTCFEGGAEARPSTLRFLIDNGLIALGAVVCGSWLGRRLSSRTNDAGQP</sequence>
<keyword evidence="1" id="KW-0472">Membrane</keyword>
<keyword evidence="1" id="KW-1133">Transmembrane helix</keyword>
<gene>
    <name evidence="2" type="ORF">CS062_22655</name>
</gene>
<reference evidence="2 3" key="1">
    <citation type="submission" date="2017-11" db="EMBL/GenBank/DDBJ databases">
        <title>Draft genome sequence of Mitsuaria sp. HWN-4.</title>
        <authorList>
            <person name="Gundlapally S.R."/>
        </authorList>
    </citation>
    <scope>NUCLEOTIDE SEQUENCE [LARGE SCALE GENOMIC DNA]</scope>
    <source>
        <strain evidence="2 3">HWN-4</strain>
    </source>
</reference>
<comment type="caution">
    <text evidence="2">The sequence shown here is derived from an EMBL/GenBank/DDBJ whole genome shotgun (WGS) entry which is preliminary data.</text>
</comment>
<accession>A0A2G9C5I4</accession>